<accession>A0A4Y9ZSM3</accession>
<sequence length="186" mass="21254">MSVNFPEPDWHSISDMEITNFLESHGQPTGYVAGAAAKTAKRIFQWCKDNYPHPNHWRTPANTMGFHSVFFWHIQERHAVKNHLEQMIHNAATALDRTCGVSTIIIHLHGECHPKTGLLPITPELAPHNAIIRATDIIFCNTTFEPVMAELKHFILAFILTLFLRDWHQCAFSLRYITADALFLLS</sequence>
<dbReference type="OrthoDB" id="3317485at2759"/>
<dbReference type="AlphaFoldDB" id="A0A4Y9ZSM3"/>
<gene>
    <name evidence="1" type="ORF">EWM64_g6126</name>
</gene>
<dbReference type="Proteomes" id="UP000298061">
    <property type="component" value="Unassembled WGS sequence"/>
</dbReference>
<evidence type="ECO:0000313" key="1">
    <source>
        <dbReference type="EMBL" id="TFY77886.1"/>
    </source>
</evidence>
<comment type="caution">
    <text evidence="1">The sequence shown here is derived from an EMBL/GenBank/DDBJ whole genome shotgun (WGS) entry which is preliminary data.</text>
</comment>
<protein>
    <submittedName>
        <fullName evidence="1">Uncharacterized protein</fullName>
    </submittedName>
</protein>
<evidence type="ECO:0000313" key="2">
    <source>
        <dbReference type="Proteomes" id="UP000298061"/>
    </source>
</evidence>
<dbReference type="EMBL" id="SFCI01000801">
    <property type="protein sequence ID" value="TFY77886.1"/>
    <property type="molecule type" value="Genomic_DNA"/>
</dbReference>
<organism evidence="1 2">
    <name type="scientific">Hericium alpestre</name>
    <dbReference type="NCBI Taxonomy" id="135208"/>
    <lineage>
        <taxon>Eukaryota</taxon>
        <taxon>Fungi</taxon>
        <taxon>Dikarya</taxon>
        <taxon>Basidiomycota</taxon>
        <taxon>Agaricomycotina</taxon>
        <taxon>Agaricomycetes</taxon>
        <taxon>Russulales</taxon>
        <taxon>Hericiaceae</taxon>
        <taxon>Hericium</taxon>
    </lineage>
</organism>
<proteinExistence type="predicted"/>
<name>A0A4Y9ZSM3_9AGAM</name>
<reference evidence="1 2" key="1">
    <citation type="submission" date="2019-02" db="EMBL/GenBank/DDBJ databases">
        <title>Genome sequencing of the rare red list fungi Hericium alpestre (H. flagellum).</title>
        <authorList>
            <person name="Buettner E."/>
            <person name="Kellner H."/>
        </authorList>
    </citation>
    <scope>NUCLEOTIDE SEQUENCE [LARGE SCALE GENOMIC DNA]</scope>
    <source>
        <strain evidence="1 2">DSM 108284</strain>
    </source>
</reference>
<keyword evidence="2" id="KW-1185">Reference proteome</keyword>